<accession>A0ABM1EZZ5</accession>
<sequence>MSCTALLGHTAMGRLGLAVAVIVCLAATTCFSTAAAAAEDGDGRMRLYDDGINSDISGLLWRIKQQQKRPLDADPAPAEGVRYWWMDKRFTRPMRYHHFYYGGEFRPGYGDPYAQLDRSAGFIPAAIDDDDDDDDVSGRVVGDTLDKKTLFGRSRNSRGRGRGQGTVLDPAWSWAGLGRRRRR</sequence>
<name>A0ABM1EZZ5_PRICU</name>
<feature type="chain" id="PRO_5045113766" evidence="1">
    <location>
        <begin position="27"/>
        <end position="183"/>
    </location>
</feature>
<proteinExistence type="predicted"/>
<reference evidence="3" key="1">
    <citation type="submission" date="2025-08" db="UniProtKB">
        <authorList>
            <consortium name="RefSeq"/>
        </authorList>
    </citation>
    <scope>IDENTIFICATION</scope>
</reference>
<evidence type="ECO:0000256" key="1">
    <source>
        <dbReference type="SAM" id="SignalP"/>
    </source>
</evidence>
<organism evidence="2 3">
    <name type="scientific">Priapulus caudatus</name>
    <name type="common">Priapulid worm</name>
    <dbReference type="NCBI Taxonomy" id="37621"/>
    <lineage>
        <taxon>Eukaryota</taxon>
        <taxon>Metazoa</taxon>
        <taxon>Ecdysozoa</taxon>
        <taxon>Scalidophora</taxon>
        <taxon>Priapulida</taxon>
        <taxon>Priapulimorpha</taxon>
        <taxon>Priapulimorphida</taxon>
        <taxon>Priapulidae</taxon>
        <taxon>Priapulus</taxon>
    </lineage>
</organism>
<keyword evidence="1" id="KW-0732">Signal</keyword>
<gene>
    <name evidence="3" type="primary">LOC106817600</name>
</gene>
<protein>
    <submittedName>
        <fullName evidence="3">Uncharacterized protein LOC106817600</fullName>
    </submittedName>
</protein>
<evidence type="ECO:0000313" key="2">
    <source>
        <dbReference type="Proteomes" id="UP000695022"/>
    </source>
</evidence>
<dbReference type="RefSeq" id="XP_014677766.1">
    <property type="nucleotide sequence ID" value="XM_014822280.1"/>
</dbReference>
<feature type="signal peptide" evidence="1">
    <location>
        <begin position="1"/>
        <end position="26"/>
    </location>
</feature>
<evidence type="ECO:0000313" key="3">
    <source>
        <dbReference type="RefSeq" id="XP_014677766.1"/>
    </source>
</evidence>
<keyword evidence="2" id="KW-1185">Reference proteome</keyword>
<dbReference type="Proteomes" id="UP000695022">
    <property type="component" value="Unplaced"/>
</dbReference>
<dbReference type="GeneID" id="106817600"/>